<gene>
    <name evidence="2" type="primary">RDH</name>
    <name evidence="2" type="ORF">NCTC13316_01661</name>
</gene>
<dbReference type="EMBL" id="UGOD01000001">
    <property type="protein sequence ID" value="STX51565.1"/>
    <property type="molecule type" value="Genomic_DNA"/>
</dbReference>
<dbReference type="InterPro" id="IPR002347">
    <property type="entry name" value="SDR_fam"/>
</dbReference>
<accession>A0A378JK14</accession>
<dbReference type="SUPFAM" id="SSF55961">
    <property type="entry name" value="Bet v1-like"/>
    <property type="match status" value="1"/>
</dbReference>
<protein>
    <submittedName>
        <fullName evidence="2">Retinol dehydrogenase</fullName>
        <ecNumber evidence="2">1.1.1.-</ecNumber>
        <ecNumber evidence="2">1.1.1.100</ecNumber>
    </submittedName>
</protein>
<dbReference type="PANTHER" id="PTHR43157:SF31">
    <property type="entry name" value="PHOSPHATIDYLINOSITOL-GLYCAN BIOSYNTHESIS CLASS F PROTEIN"/>
    <property type="match status" value="1"/>
</dbReference>
<dbReference type="SUPFAM" id="SSF51735">
    <property type="entry name" value="NAD(P)-binding Rossmann-fold domains"/>
    <property type="match status" value="1"/>
</dbReference>
<dbReference type="Gene3D" id="3.30.530.20">
    <property type="match status" value="1"/>
</dbReference>
<dbReference type="InterPro" id="IPR023393">
    <property type="entry name" value="START-like_dom_sf"/>
</dbReference>
<dbReference type="PRINTS" id="PR00081">
    <property type="entry name" value="GDHRDH"/>
</dbReference>
<dbReference type="Proteomes" id="UP000254794">
    <property type="component" value="Unassembled WGS sequence"/>
</dbReference>
<keyword evidence="3" id="KW-1185">Reference proteome</keyword>
<evidence type="ECO:0000313" key="3">
    <source>
        <dbReference type="Proteomes" id="UP000254794"/>
    </source>
</evidence>
<dbReference type="AlphaFoldDB" id="A0A378JK14"/>
<dbReference type="NCBIfam" id="NF004846">
    <property type="entry name" value="PRK06197.1"/>
    <property type="match status" value="1"/>
</dbReference>
<dbReference type="Pfam" id="PF00106">
    <property type="entry name" value="adh_short"/>
    <property type="match status" value="1"/>
</dbReference>
<dbReference type="GO" id="GO:0004316">
    <property type="term" value="F:3-oxoacyl-[acyl-carrier-protein] reductase (NADPH) activity"/>
    <property type="evidence" value="ECO:0007669"/>
    <property type="project" value="UniProtKB-EC"/>
</dbReference>
<dbReference type="Gene3D" id="3.40.50.720">
    <property type="entry name" value="NAD(P)-binding Rossmann-like Domain"/>
    <property type="match status" value="1"/>
</dbReference>
<dbReference type="PANTHER" id="PTHR43157">
    <property type="entry name" value="PHOSPHATIDYLINOSITOL-GLYCAN BIOSYNTHESIS CLASS F PROTEIN-RELATED"/>
    <property type="match status" value="1"/>
</dbReference>
<name>A0A378JK14_9GAMM</name>
<dbReference type="EC" id="1.1.1.100" evidence="2"/>
<reference evidence="2 3" key="1">
    <citation type="submission" date="2018-06" db="EMBL/GenBank/DDBJ databases">
        <authorList>
            <consortium name="Pathogen Informatics"/>
            <person name="Doyle S."/>
        </authorList>
    </citation>
    <scope>NUCLEOTIDE SEQUENCE [LARGE SCALE GENOMIC DNA]</scope>
    <source>
        <strain evidence="2 3">NCTC13316</strain>
    </source>
</reference>
<evidence type="ECO:0000256" key="1">
    <source>
        <dbReference type="ARBA" id="ARBA00023002"/>
    </source>
</evidence>
<dbReference type="CDD" id="cd05327">
    <property type="entry name" value="retinol-DH_like_SDR_c_like"/>
    <property type="match status" value="1"/>
</dbReference>
<evidence type="ECO:0000313" key="2">
    <source>
        <dbReference type="EMBL" id="STX51565.1"/>
    </source>
</evidence>
<organism evidence="2 3">
    <name type="scientific">Legionella busanensis</name>
    <dbReference type="NCBI Taxonomy" id="190655"/>
    <lineage>
        <taxon>Bacteria</taxon>
        <taxon>Pseudomonadati</taxon>
        <taxon>Pseudomonadota</taxon>
        <taxon>Gammaproteobacteria</taxon>
        <taxon>Legionellales</taxon>
        <taxon>Legionellaceae</taxon>
        <taxon>Legionella</taxon>
    </lineage>
</organism>
<dbReference type="RefSeq" id="WP_115331194.1">
    <property type="nucleotide sequence ID" value="NZ_CAAAHP010000001.1"/>
</dbReference>
<dbReference type="EC" id="1.1.1.-" evidence="2"/>
<dbReference type="OrthoDB" id="9806974at2"/>
<keyword evidence="1 2" id="KW-0560">Oxidoreductase</keyword>
<proteinExistence type="predicted"/>
<sequence length="507" mass="55866">MRWTAANIPNLSGKIAIVTGANSGLGYETAYALAGRGCKVIMACRNLEKAQHAKDTIEQFIPHADIKIEELDLSSLTSITTFCNNVKKSHNRIDILINNAAILNTMPGQKTKEGFELIMGINHLGTFTLTAQLLPLLEASSHARIVTVSSDSHKFVNFTLNDVTNPSSSQHLKTYAKSKLANLIFVFELANRLNIANSKIICVAAHPGFAATSLSDAKDSGSSTRFASFIHLGMRLFAQTATQGALPILYAATAEQVKNGEFYGPDGWTGIKGYPTKQRAAKAAYDTNLAHQLWDLSERLTNTKFTIHHNPILETEQSEETPKSTEKMLSLLNQALIKAKLNPINNSNYLFYSQPVDIKASGATIWKLMTDINHYKDISHAAIDAHLEDNLVAGNSIKLKLFPDSNKGKLIPAVTEKITVVDEEAKILGWSLPLPQGLGCTQRYHVIEPINDNKCHSYIVDHIPSAVGFFSNLFIRKTINESFTQLNHGFKERAESLETENPRIRLG</sequence>
<dbReference type="InterPro" id="IPR036291">
    <property type="entry name" value="NAD(P)-bd_dom_sf"/>
</dbReference>